<comment type="caution">
    <text evidence="2">The sequence shown here is derived from an EMBL/GenBank/DDBJ whole genome shotgun (WGS) entry which is preliminary data.</text>
</comment>
<proteinExistence type="predicted"/>
<evidence type="ECO:0000313" key="2">
    <source>
        <dbReference type="EMBL" id="KAK4137126.1"/>
    </source>
</evidence>
<reference evidence="2" key="2">
    <citation type="submission" date="2023-05" db="EMBL/GenBank/DDBJ databases">
        <authorList>
            <consortium name="Lawrence Berkeley National Laboratory"/>
            <person name="Steindorff A."/>
            <person name="Hensen N."/>
            <person name="Bonometti L."/>
            <person name="Westerberg I."/>
            <person name="Brannstrom I.O."/>
            <person name="Guillou S."/>
            <person name="Cros-Aarteil S."/>
            <person name="Calhoun S."/>
            <person name="Haridas S."/>
            <person name="Kuo A."/>
            <person name="Mondo S."/>
            <person name="Pangilinan J."/>
            <person name="Riley R."/>
            <person name="Labutti K."/>
            <person name="Andreopoulos B."/>
            <person name="Lipzen A."/>
            <person name="Chen C."/>
            <person name="Yanf M."/>
            <person name="Daum C."/>
            <person name="Ng V."/>
            <person name="Clum A."/>
            <person name="Ohm R."/>
            <person name="Martin F."/>
            <person name="Silar P."/>
            <person name="Natvig D."/>
            <person name="Lalanne C."/>
            <person name="Gautier V."/>
            <person name="Ament-Velasquez S.L."/>
            <person name="Kruys A."/>
            <person name="Hutchinson M.I."/>
            <person name="Powell A.J."/>
            <person name="Barry K."/>
            <person name="Miller A.N."/>
            <person name="Grigoriev I.V."/>
            <person name="Debuchy R."/>
            <person name="Gladieux P."/>
            <person name="Thoren M.H."/>
            <person name="Johannesson H."/>
        </authorList>
    </citation>
    <scope>NUCLEOTIDE SEQUENCE</scope>
    <source>
        <strain evidence="2">CBS 123565</strain>
    </source>
</reference>
<evidence type="ECO:0000313" key="3">
    <source>
        <dbReference type="Proteomes" id="UP001304895"/>
    </source>
</evidence>
<keyword evidence="3" id="KW-1185">Reference proteome</keyword>
<gene>
    <name evidence="2" type="ORF">BT67DRAFT_431509</name>
</gene>
<protein>
    <submittedName>
        <fullName evidence="2">Uncharacterized protein</fullName>
    </submittedName>
</protein>
<feature type="region of interest" description="Disordered" evidence="1">
    <location>
        <begin position="113"/>
        <end position="137"/>
    </location>
</feature>
<dbReference type="Proteomes" id="UP001304895">
    <property type="component" value="Unassembled WGS sequence"/>
</dbReference>
<dbReference type="EMBL" id="MU853402">
    <property type="protein sequence ID" value="KAK4137126.1"/>
    <property type="molecule type" value="Genomic_DNA"/>
</dbReference>
<dbReference type="AlphaFoldDB" id="A0AAN6UQR8"/>
<accession>A0AAN6UQR8</accession>
<sequence>MPSGLKLGQTRRTALTAATTLPGREKELAIINCLMSYSGIYQLRLLADRYMFCRCCLDPMELVDAPGEPCDACRGLRRCCACGRNKTQMRQYPEFDSPMCVWCRRHTQANTTPGPVAANDDAEDPRPCIRSNDPTSGPRRQYCWVCQNNLNDASGEKCWLCDSDSPLDSPGSGSPNAFKPSEISGAFEDSDVLKLTP</sequence>
<reference evidence="2" key="1">
    <citation type="journal article" date="2023" name="Mol. Phylogenet. Evol.">
        <title>Genome-scale phylogeny and comparative genomics of the fungal order Sordariales.</title>
        <authorList>
            <person name="Hensen N."/>
            <person name="Bonometti L."/>
            <person name="Westerberg I."/>
            <person name="Brannstrom I.O."/>
            <person name="Guillou S."/>
            <person name="Cros-Aarteil S."/>
            <person name="Calhoun S."/>
            <person name="Haridas S."/>
            <person name="Kuo A."/>
            <person name="Mondo S."/>
            <person name="Pangilinan J."/>
            <person name="Riley R."/>
            <person name="LaButti K."/>
            <person name="Andreopoulos B."/>
            <person name="Lipzen A."/>
            <person name="Chen C."/>
            <person name="Yan M."/>
            <person name="Daum C."/>
            <person name="Ng V."/>
            <person name="Clum A."/>
            <person name="Steindorff A."/>
            <person name="Ohm R.A."/>
            <person name="Martin F."/>
            <person name="Silar P."/>
            <person name="Natvig D.O."/>
            <person name="Lalanne C."/>
            <person name="Gautier V."/>
            <person name="Ament-Velasquez S.L."/>
            <person name="Kruys A."/>
            <person name="Hutchinson M.I."/>
            <person name="Powell A.J."/>
            <person name="Barry K."/>
            <person name="Miller A.N."/>
            <person name="Grigoriev I.V."/>
            <person name="Debuchy R."/>
            <person name="Gladieux P."/>
            <person name="Hiltunen Thoren M."/>
            <person name="Johannesson H."/>
        </authorList>
    </citation>
    <scope>NUCLEOTIDE SEQUENCE</scope>
    <source>
        <strain evidence="2">CBS 123565</strain>
    </source>
</reference>
<feature type="region of interest" description="Disordered" evidence="1">
    <location>
        <begin position="166"/>
        <end position="197"/>
    </location>
</feature>
<organism evidence="2 3">
    <name type="scientific">Trichocladium antarcticum</name>
    <dbReference type="NCBI Taxonomy" id="1450529"/>
    <lineage>
        <taxon>Eukaryota</taxon>
        <taxon>Fungi</taxon>
        <taxon>Dikarya</taxon>
        <taxon>Ascomycota</taxon>
        <taxon>Pezizomycotina</taxon>
        <taxon>Sordariomycetes</taxon>
        <taxon>Sordariomycetidae</taxon>
        <taxon>Sordariales</taxon>
        <taxon>Chaetomiaceae</taxon>
        <taxon>Trichocladium</taxon>
    </lineage>
</organism>
<feature type="compositionally biased region" description="Low complexity" evidence="1">
    <location>
        <begin position="166"/>
        <end position="175"/>
    </location>
</feature>
<evidence type="ECO:0000256" key="1">
    <source>
        <dbReference type="SAM" id="MobiDB-lite"/>
    </source>
</evidence>
<name>A0AAN6UQR8_9PEZI</name>